<protein>
    <recommendedName>
        <fullName evidence="4">Transmembrane protein</fullName>
    </recommendedName>
</protein>
<evidence type="ECO:0000313" key="3">
    <source>
        <dbReference type="Proteomes" id="UP000265566"/>
    </source>
</evidence>
<organism evidence="2 3">
    <name type="scientific">Medicago truncatula</name>
    <name type="common">Barrel medic</name>
    <name type="synonym">Medicago tribuloides</name>
    <dbReference type="NCBI Taxonomy" id="3880"/>
    <lineage>
        <taxon>Eukaryota</taxon>
        <taxon>Viridiplantae</taxon>
        <taxon>Streptophyta</taxon>
        <taxon>Embryophyta</taxon>
        <taxon>Tracheophyta</taxon>
        <taxon>Spermatophyta</taxon>
        <taxon>Magnoliopsida</taxon>
        <taxon>eudicotyledons</taxon>
        <taxon>Gunneridae</taxon>
        <taxon>Pentapetalae</taxon>
        <taxon>rosids</taxon>
        <taxon>fabids</taxon>
        <taxon>Fabales</taxon>
        <taxon>Fabaceae</taxon>
        <taxon>Papilionoideae</taxon>
        <taxon>50 kb inversion clade</taxon>
        <taxon>NPAAA clade</taxon>
        <taxon>Hologalegina</taxon>
        <taxon>IRL clade</taxon>
        <taxon>Trifolieae</taxon>
        <taxon>Medicago</taxon>
    </lineage>
</organism>
<evidence type="ECO:0000313" key="2">
    <source>
        <dbReference type="EMBL" id="RHN56141.1"/>
    </source>
</evidence>
<dbReference type="Gramene" id="rna31494">
    <property type="protein sequence ID" value="RHN56141.1"/>
    <property type="gene ID" value="gene31494"/>
</dbReference>
<comment type="caution">
    <text evidence="2">The sequence shown here is derived from an EMBL/GenBank/DDBJ whole genome shotgun (WGS) entry which is preliminary data.</text>
</comment>
<evidence type="ECO:0008006" key="4">
    <source>
        <dbReference type="Google" id="ProtNLM"/>
    </source>
</evidence>
<sequence length="74" mass="8652">MSLYALVCRVLNLLGVNCLFFQLQDLRSLDRLLDNFVLGAYIYFLTKIFGVLSIVQIYGFSVLLDPMFWLHFQI</sequence>
<feature type="transmembrane region" description="Helical" evidence="1">
    <location>
        <begin position="42"/>
        <end position="64"/>
    </location>
</feature>
<keyword evidence="1" id="KW-0472">Membrane</keyword>
<gene>
    <name evidence="2" type="ORF">MtrunA17_Chr5g0426211</name>
</gene>
<dbReference type="EMBL" id="PSQE01000005">
    <property type="protein sequence ID" value="RHN56141.1"/>
    <property type="molecule type" value="Genomic_DNA"/>
</dbReference>
<keyword evidence="1" id="KW-0812">Transmembrane</keyword>
<accession>A0A396HUC7</accession>
<dbReference type="Proteomes" id="UP000265566">
    <property type="component" value="Chromosome 5"/>
</dbReference>
<name>A0A396HUC7_MEDTR</name>
<keyword evidence="1" id="KW-1133">Transmembrane helix</keyword>
<dbReference type="AlphaFoldDB" id="A0A396HUC7"/>
<proteinExistence type="predicted"/>
<reference evidence="3" key="1">
    <citation type="journal article" date="2018" name="Nat. Plants">
        <title>Whole-genome landscape of Medicago truncatula symbiotic genes.</title>
        <authorList>
            <person name="Pecrix Y."/>
            <person name="Staton S.E."/>
            <person name="Sallet E."/>
            <person name="Lelandais-Briere C."/>
            <person name="Moreau S."/>
            <person name="Carrere S."/>
            <person name="Blein T."/>
            <person name="Jardinaud M.F."/>
            <person name="Latrasse D."/>
            <person name="Zouine M."/>
            <person name="Zahm M."/>
            <person name="Kreplak J."/>
            <person name="Mayjonade B."/>
            <person name="Satge C."/>
            <person name="Perez M."/>
            <person name="Cauet S."/>
            <person name="Marande W."/>
            <person name="Chantry-Darmon C."/>
            <person name="Lopez-Roques C."/>
            <person name="Bouchez O."/>
            <person name="Berard A."/>
            <person name="Debelle F."/>
            <person name="Munos S."/>
            <person name="Bendahmane A."/>
            <person name="Berges H."/>
            <person name="Niebel A."/>
            <person name="Buitink J."/>
            <person name="Frugier F."/>
            <person name="Benhamed M."/>
            <person name="Crespi M."/>
            <person name="Gouzy J."/>
            <person name="Gamas P."/>
        </authorList>
    </citation>
    <scope>NUCLEOTIDE SEQUENCE [LARGE SCALE GENOMIC DNA]</scope>
    <source>
        <strain evidence="3">cv. Jemalong A17</strain>
    </source>
</reference>
<evidence type="ECO:0000256" key="1">
    <source>
        <dbReference type="SAM" id="Phobius"/>
    </source>
</evidence>